<dbReference type="AlphaFoldDB" id="A0A2A6CUA3"/>
<keyword evidence="2" id="KW-1185">Reference proteome</keyword>
<protein>
    <submittedName>
        <fullName evidence="1">Uncharacterized protein</fullName>
    </submittedName>
</protein>
<name>A0A2A6CUA3_PRIPA</name>
<accession>A0A2A6CUA3</accession>
<proteinExistence type="predicted"/>
<dbReference type="EnsemblMetazoa" id="PPA40216.1">
    <property type="protein sequence ID" value="PPA40216.1"/>
    <property type="gene ID" value="WBGene00278585"/>
</dbReference>
<sequence length="63" mass="7192">YLSATLIALFRDGDDQSKINQHLEIHHAFNTRTVIRRPKEGMSYRAKGEPSFPCVDSFNVLTV</sequence>
<dbReference type="Proteomes" id="UP000005239">
    <property type="component" value="Unassembled WGS sequence"/>
</dbReference>
<reference evidence="2" key="1">
    <citation type="journal article" date="2008" name="Nat. Genet.">
        <title>The Pristionchus pacificus genome provides a unique perspective on nematode lifestyle and parasitism.</title>
        <authorList>
            <person name="Dieterich C."/>
            <person name="Clifton S.W."/>
            <person name="Schuster L.N."/>
            <person name="Chinwalla A."/>
            <person name="Delehaunty K."/>
            <person name="Dinkelacker I."/>
            <person name="Fulton L."/>
            <person name="Fulton R."/>
            <person name="Godfrey J."/>
            <person name="Minx P."/>
            <person name="Mitreva M."/>
            <person name="Roeseler W."/>
            <person name="Tian H."/>
            <person name="Witte H."/>
            <person name="Yang S.P."/>
            <person name="Wilson R.K."/>
            <person name="Sommer R.J."/>
        </authorList>
    </citation>
    <scope>NUCLEOTIDE SEQUENCE [LARGE SCALE GENOMIC DNA]</scope>
    <source>
        <strain evidence="2">PS312</strain>
    </source>
</reference>
<organism evidence="1 2">
    <name type="scientific">Pristionchus pacificus</name>
    <name type="common">Parasitic nematode worm</name>
    <dbReference type="NCBI Taxonomy" id="54126"/>
    <lineage>
        <taxon>Eukaryota</taxon>
        <taxon>Metazoa</taxon>
        <taxon>Ecdysozoa</taxon>
        <taxon>Nematoda</taxon>
        <taxon>Chromadorea</taxon>
        <taxon>Rhabditida</taxon>
        <taxon>Rhabditina</taxon>
        <taxon>Diplogasteromorpha</taxon>
        <taxon>Diplogasteroidea</taxon>
        <taxon>Neodiplogasteridae</taxon>
        <taxon>Pristionchus</taxon>
    </lineage>
</organism>
<gene>
    <name evidence="1" type="primary">WBGene00278585</name>
</gene>
<evidence type="ECO:0000313" key="1">
    <source>
        <dbReference type="EnsemblMetazoa" id="PPA40216.1"/>
    </source>
</evidence>
<accession>A0A8R1UTG7</accession>
<evidence type="ECO:0000313" key="2">
    <source>
        <dbReference type="Proteomes" id="UP000005239"/>
    </source>
</evidence>
<reference evidence="1" key="2">
    <citation type="submission" date="2022-06" db="UniProtKB">
        <authorList>
            <consortium name="EnsemblMetazoa"/>
        </authorList>
    </citation>
    <scope>IDENTIFICATION</scope>
    <source>
        <strain evidence="1">PS312</strain>
    </source>
</reference>